<dbReference type="InterPro" id="IPR011519">
    <property type="entry name" value="UnbV_ASPIC"/>
</dbReference>
<accession>A0A6N9Q5B1</accession>
<evidence type="ECO:0000313" key="5">
    <source>
        <dbReference type="Proteomes" id="UP000448943"/>
    </source>
</evidence>
<dbReference type="PROSITE" id="PS51257">
    <property type="entry name" value="PROKAR_LIPOPROTEIN"/>
    <property type="match status" value="1"/>
</dbReference>
<dbReference type="OrthoDB" id="9816120at2"/>
<dbReference type="Pfam" id="PF07593">
    <property type="entry name" value="UnbV_ASPIC"/>
    <property type="match status" value="1"/>
</dbReference>
<comment type="caution">
    <text evidence="4">The sequence shown here is derived from an EMBL/GenBank/DDBJ whole genome shotgun (WGS) entry which is preliminary data.</text>
</comment>
<dbReference type="AlphaFoldDB" id="A0A6N9Q5B1"/>
<dbReference type="InterPro" id="IPR013517">
    <property type="entry name" value="FG-GAP"/>
</dbReference>
<dbReference type="InterPro" id="IPR028994">
    <property type="entry name" value="Integrin_alpha_N"/>
</dbReference>
<dbReference type="Pfam" id="PF13517">
    <property type="entry name" value="FG-GAP_3"/>
    <property type="match status" value="2"/>
</dbReference>
<dbReference type="RefSeq" id="WP_160646624.1">
    <property type="nucleotide sequence ID" value="NZ_SIJB01000028.1"/>
</dbReference>
<name>A0A6N9Q5B1_9BACL</name>
<dbReference type="Proteomes" id="UP000448943">
    <property type="component" value="Unassembled WGS sequence"/>
</dbReference>
<evidence type="ECO:0000256" key="2">
    <source>
        <dbReference type="SAM" id="SignalP"/>
    </source>
</evidence>
<reference evidence="4 5" key="1">
    <citation type="submission" date="2019-01" db="EMBL/GenBank/DDBJ databases">
        <title>Chengkuizengella sp. nov., isolated from deep-sea sediment of East Pacific Ocean.</title>
        <authorList>
            <person name="Yang J."/>
            <person name="Lai Q."/>
            <person name="Shao Z."/>
        </authorList>
    </citation>
    <scope>NUCLEOTIDE SEQUENCE [LARGE SCALE GENOMIC DNA]</scope>
    <source>
        <strain evidence="4 5">YPA3-1-1</strain>
    </source>
</reference>
<gene>
    <name evidence="4" type="ORF">ERL59_12685</name>
</gene>
<feature type="domain" description="ASPIC/UnbV" evidence="3">
    <location>
        <begin position="503"/>
        <end position="569"/>
    </location>
</feature>
<sequence>MKVRNILYLLFSCILILAGCNTFSAGEKVDLNFNFKEVTEVANVKFNHEIPVFDEKVNNIMPWLASTGASVATGDYNNDGYMDLYFTNSKKGSLNILFQNNGDGSYTKVDSIVSDINQEGISSTALFLDYDNNGTSDLFVGFWGQSKLFKNNGDGTFTEVSEEAGVNLFSYAAKAITLDYDKDGFLDIYVGNYFRSENNLWDLKTTKIMHDDFEHARNGGFNQLYKNNGDGTFTEIAEQINLDDTGWTLATGSADVNHDGYPDIYNANDFGPDVLYINENGKKFKKIIQRNGIGLDTHKGMNADFVDIFHKGELGIYVSNVSKPTYIIEGNDFWYPNDEGQYENIAEELGLNFAGFSWGAKFFDTNNSGEFSLIVTNGFITGKSKDNYWFDLGTLATTPESIVEDTKNWPSIGKKDLSGNENKFLFLNLMQSNNGFENVALQAGIDFTEDGRGVSVVDLDNSGELDLVFANQGGKARVYKNQIEGNNWIKLSLQGVYPSNRDAIGARVTIVQGDKRTLIEKDGGNGFGGQSDPRIHFGIGERKKVDEIIIKWPSGRIQSLKNIEANQTLHIKENNNLPMEEGS</sequence>
<feature type="signal peptide" evidence="2">
    <location>
        <begin position="1"/>
        <end position="24"/>
    </location>
</feature>
<dbReference type="PANTHER" id="PTHR16026">
    <property type="entry name" value="CARTILAGE ACIDIC PROTEIN 1"/>
    <property type="match status" value="1"/>
</dbReference>
<evidence type="ECO:0000256" key="1">
    <source>
        <dbReference type="ARBA" id="ARBA00022729"/>
    </source>
</evidence>
<dbReference type="PANTHER" id="PTHR16026:SF0">
    <property type="entry name" value="CARTILAGE ACIDIC PROTEIN 1"/>
    <property type="match status" value="1"/>
</dbReference>
<dbReference type="EMBL" id="SIJB01000028">
    <property type="protein sequence ID" value="NBI29814.1"/>
    <property type="molecule type" value="Genomic_DNA"/>
</dbReference>
<keyword evidence="1 2" id="KW-0732">Signal</keyword>
<dbReference type="Pfam" id="PF01839">
    <property type="entry name" value="FG-GAP"/>
    <property type="match status" value="1"/>
</dbReference>
<dbReference type="Gene3D" id="2.130.10.130">
    <property type="entry name" value="Integrin alpha, N-terminal"/>
    <property type="match status" value="1"/>
</dbReference>
<protein>
    <submittedName>
        <fullName evidence="4">CRTAC1 family protein</fullName>
    </submittedName>
</protein>
<keyword evidence="5" id="KW-1185">Reference proteome</keyword>
<dbReference type="InterPro" id="IPR027039">
    <property type="entry name" value="Crtac1"/>
</dbReference>
<evidence type="ECO:0000259" key="3">
    <source>
        <dbReference type="Pfam" id="PF07593"/>
    </source>
</evidence>
<proteinExistence type="predicted"/>
<feature type="chain" id="PRO_5039576906" evidence="2">
    <location>
        <begin position="25"/>
        <end position="583"/>
    </location>
</feature>
<dbReference type="SUPFAM" id="SSF69318">
    <property type="entry name" value="Integrin alpha N-terminal domain"/>
    <property type="match status" value="1"/>
</dbReference>
<evidence type="ECO:0000313" key="4">
    <source>
        <dbReference type="EMBL" id="NBI29814.1"/>
    </source>
</evidence>
<organism evidence="4 5">
    <name type="scientific">Chengkuizengella marina</name>
    <dbReference type="NCBI Taxonomy" id="2507566"/>
    <lineage>
        <taxon>Bacteria</taxon>
        <taxon>Bacillati</taxon>
        <taxon>Bacillota</taxon>
        <taxon>Bacilli</taxon>
        <taxon>Bacillales</taxon>
        <taxon>Paenibacillaceae</taxon>
        <taxon>Chengkuizengella</taxon>
    </lineage>
</organism>